<reference evidence="7 8" key="1">
    <citation type="submission" date="2024-03" db="EMBL/GenBank/DDBJ databases">
        <title>Human intestinal bacterial collection.</title>
        <authorList>
            <person name="Pauvert C."/>
            <person name="Hitch T.C.A."/>
            <person name="Clavel T."/>
        </authorList>
    </citation>
    <scope>NUCLEOTIDE SEQUENCE [LARGE SCALE GENOMIC DNA]</scope>
    <source>
        <strain evidence="7 8">CLA-AP-H27</strain>
    </source>
</reference>
<organism evidence="7 8">
    <name type="scientific">Ventrimonas faecis</name>
    <dbReference type="NCBI Taxonomy" id="3133170"/>
    <lineage>
        <taxon>Bacteria</taxon>
        <taxon>Bacillati</taxon>
        <taxon>Bacillota</taxon>
        <taxon>Clostridia</taxon>
        <taxon>Lachnospirales</taxon>
        <taxon>Lachnospiraceae</taxon>
        <taxon>Ventrimonas</taxon>
    </lineage>
</organism>
<evidence type="ECO:0000259" key="6">
    <source>
        <dbReference type="Pfam" id="PF02826"/>
    </source>
</evidence>
<accession>A0ABV1HH98</accession>
<dbReference type="PROSITE" id="PS00065">
    <property type="entry name" value="D_2_HYDROXYACID_DH_1"/>
    <property type="match status" value="1"/>
</dbReference>
<dbReference type="PROSITE" id="PS00671">
    <property type="entry name" value="D_2_HYDROXYACID_DH_3"/>
    <property type="match status" value="1"/>
</dbReference>
<feature type="domain" description="D-isomer specific 2-hydroxyacid dehydrogenase catalytic" evidence="5">
    <location>
        <begin position="8"/>
        <end position="321"/>
    </location>
</feature>
<proteinExistence type="inferred from homology"/>
<name>A0ABV1HH98_9FIRM</name>
<evidence type="ECO:0000313" key="7">
    <source>
        <dbReference type="EMBL" id="MEQ2561687.1"/>
    </source>
</evidence>
<evidence type="ECO:0000256" key="3">
    <source>
        <dbReference type="ARBA" id="ARBA00023027"/>
    </source>
</evidence>
<dbReference type="Gene3D" id="3.40.50.720">
    <property type="entry name" value="NAD(P)-binding Rossmann-like Domain"/>
    <property type="match status" value="2"/>
</dbReference>
<dbReference type="InterPro" id="IPR058205">
    <property type="entry name" value="D-LDH-like"/>
</dbReference>
<dbReference type="CDD" id="cd12185">
    <property type="entry name" value="HGDH_LDH_like"/>
    <property type="match status" value="1"/>
</dbReference>
<dbReference type="PANTHER" id="PTHR43026:SF1">
    <property type="entry name" value="2-HYDROXYACID DEHYDROGENASE HOMOLOG 1-RELATED"/>
    <property type="match status" value="1"/>
</dbReference>
<evidence type="ECO:0000259" key="5">
    <source>
        <dbReference type="Pfam" id="PF00389"/>
    </source>
</evidence>
<dbReference type="Proteomes" id="UP001437460">
    <property type="component" value="Unassembled WGS sequence"/>
</dbReference>
<evidence type="ECO:0000256" key="4">
    <source>
        <dbReference type="RuleBase" id="RU003719"/>
    </source>
</evidence>
<dbReference type="InterPro" id="IPR006140">
    <property type="entry name" value="D-isomer_DH_NAD-bd"/>
</dbReference>
<evidence type="ECO:0000256" key="2">
    <source>
        <dbReference type="ARBA" id="ARBA00023002"/>
    </source>
</evidence>
<dbReference type="InterPro" id="IPR036291">
    <property type="entry name" value="NAD(P)-bd_dom_sf"/>
</dbReference>
<dbReference type="InterPro" id="IPR006139">
    <property type="entry name" value="D-isomer_2_OHA_DH_cat_dom"/>
</dbReference>
<sequence length="326" mass="36208">MKIAAFEVRPDEKTSFARWAKVYNADVTEYSEVPSLENASLAAGCVGVTFLGQGKINRELLAEYKKLGVKCVSTRTIGSDHIDLEAAKELGILVCNANYAPDSVADFTIMMMLMCLRQYKQAFWRGYVNDFSLTGLEGRNLSAMTVGVMGTGRIGQRVIRDLTGFGCRILAYDVYQNAEVAKLAEYVDLDTLYKESDIITLHMPLLPSTHHMINQESIAKMKKGVILVNCARGGLTDTEALIDGIESMQIGALGMDTAEGEEGIIHCDRRSDIIANRNWFYLHQFRNVIMTQHMAFYTEQAVDSMVQCGIEGIVKMAEEGTYSTML</sequence>
<keyword evidence="3" id="KW-0520">NAD</keyword>
<dbReference type="SUPFAM" id="SSF52283">
    <property type="entry name" value="Formate/glycerate dehydrogenase catalytic domain-like"/>
    <property type="match status" value="1"/>
</dbReference>
<dbReference type="PANTHER" id="PTHR43026">
    <property type="entry name" value="2-HYDROXYACID DEHYDROGENASE HOMOLOG 1-RELATED"/>
    <property type="match status" value="1"/>
</dbReference>
<dbReference type="PROSITE" id="PS00670">
    <property type="entry name" value="D_2_HYDROXYACID_DH_2"/>
    <property type="match status" value="1"/>
</dbReference>
<dbReference type="Pfam" id="PF00389">
    <property type="entry name" value="2-Hacid_dh"/>
    <property type="match status" value="1"/>
</dbReference>
<feature type="domain" description="D-isomer specific 2-hydroxyacid dehydrogenase NAD-binding" evidence="6">
    <location>
        <begin position="109"/>
        <end position="295"/>
    </location>
</feature>
<comment type="caution">
    <text evidence="7">The sequence shown here is derived from an EMBL/GenBank/DDBJ whole genome shotgun (WGS) entry which is preliminary data.</text>
</comment>
<keyword evidence="8" id="KW-1185">Reference proteome</keyword>
<evidence type="ECO:0000256" key="1">
    <source>
        <dbReference type="ARBA" id="ARBA00005854"/>
    </source>
</evidence>
<evidence type="ECO:0000313" key="8">
    <source>
        <dbReference type="Proteomes" id="UP001437460"/>
    </source>
</evidence>
<dbReference type="SUPFAM" id="SSF51735">
    <property type="entry name" value="NAD(P)-binding Rossmann-fold domains"/>
    <property type="match status" value="1"/>
</dbReference>
<keyword evidence="2 4" id="KW-0560">Oxidoreductase</keyword>
<dbReference type="Pfam" id="PF02826">
    <property type="entry name" value="2-Hacid_dh_C"/>
    <property type="match status" value="1"/>
</dbReference>
<dbReference type="InterPro" id="IPR029753">
    <property type="entry name" value="D-isomer_DH_CS"/>
</dbReference>
<gene>
    <name evidence="7" type="ORF">WMO41_00595</name>
</gene>
<dbReference type="RefSeq" id="WP_349228136.1">
    <property type="nucleotide sequence ID" value="NZ_JBBMFJ010000001.1"/>
</dbReference>
<protein>
    <submittedName>
        <fullName evidence="7">D-isomer specific 2-hydroxyacid dehydrogenase family protein</fullName>
    </submittedName>
</protein>
<dbReference type="EMBL" id="JBBMFJ010000001">
    <property type="protein sequence ID" value="MEQ2561687.1"/>
    <property type="molecule type" value="Genomic_DNA"/>
</dbReference>
<comment type="similarity">
    <text evidence="1 4">Belongs to the D-isomer specific 2-hydroxyacid dehydrogenase family.</text>
</comment>
<dbReference type="InterPro" id="IPR029752">
    <property type="entry name" value="D-isomer_DH_CS1"/>
</dbReference>